<gene>
    <name evidence="5" type="primary">pulE-3</name>
    <name evidence="5" type="ordered locus">Geob_3587</name>
</gene>
<dbReference type="PANTHER" id="PTHR30258:SF13">
    <property type="entry name" value="SECRETION PATHWAY ATPASE-RELATED"/>
    <property type="match status" value="1"/>
</dbReference>
<evidence type="ECO:0000256" key="1">
    <source>
        <dbReference type="ARBA" id="ARBA00006611"/>
    </source>
</evidence>
<dbReference type="Gene3D" id="3.30.300.160">
    <property type="entry name" value="Type II secretion system, protein E, N-terminal domain"/>
    <property type="match status" value="1"/>
</dbReference>
<dbReference type="Proteomes" id="UP000007721">
    <property type="component" value="Chromosome"/>
</dbReference>
<keyword evidence="6" id="KW-1185">Reference proteome</keyword>
<dbReference type="Gene3D" id="3.30.450.90">
    <property type="match status" value="1"/>
</dbReference>
<keyword evidence="3" id="KW-0067">ATP-binding</keyword>
<dbReference type="STRING" id="316067.Geob_3587"/>
<sequence>MTTPKKSLTIKNVSQILLKRGLITEEQFKEVISKGETQAARLHSHQQSGYSRRFAQGTDQISPAEVISSFNLVMPNSGKILSEDSITEVIAQASGLEYLKIDPLKLDLDVVTRYVSRPFALKNVIVPVGEQDGKVIIAVADPFNTAAIGDLAAAVKISPRLVLASRSDILKILREFFGFRASIMAAENEAVTSTDLSNLEQYVKLRGQSDIEGTDQHIIAAVEFLLQYAFDQRASDIHIEPKREMSLVRLRVDGVLHNIHTIPRQLHPPIVSRIKLLSRLDLAEKRRPQDGRIKTNHKGKEVELRVSTLPVAFGEKVVIRIFDPEILMQDLDRIGFYPREYQLYSSFIRKPNGIILVTGPTGSGKTTTLYSSLRALASPEINIVTVEDPIEMVMEEFNQVGVQSAIGVNFATVLRNILRQDPDIIMIGEIRDRETAENAVQAALTGHLVLSTLHTNDAPSSVTRLIDLGVPSFLISSTVNGIIAQRLLRTICPHCKKERQLRDEEIAYLQLEPGKYAVQEGGGCSECRGTGYKGRTGIFEVLDFTDSIKEVLSDQVDLASLYAAAKKDGMISLRQVAIRKMLEGVTTYEEVVAITG</sequence>
<dbReference type="GO" id="GO:0005524">
    <property type="term" value="F:ATP binding"/>
    <property type="evidence" value="ECO:0007669"/>
    <property type="project" value="UniProtKB-KW"/>
</dbReference>
<dbReference type="SUPFAM" id="SSF52540">
    <property type="entry name" value="P-loop containing nucleoside triphosphate hydrolases"/>
    <property type="match status" value="1"/>
</dbReference>
<name>B9M6E0_GEODF</name>
<evidence type="ECO:0000313" key="6">
    <source>
        <dbReference type="Proteomes" id="UP000007721"/>
    </source>
</evidence>
<dbReference type="SMART" id="SM00382">
    <property type="entry name" value="AAA"/>
    <property type="match status" value="1"/>
</dbReference>
<dbReference type="SUPFAM" id="SSF160246">
    <property type="entry name" value="EspE N-terminal domain-like"/>
    <property type="match status" value="1"/>
</dbReference>
<comment type="similarity">
    <text evidence="1">Belongs to the GSP E family.</text>
</comment>
<dbReference type="GO" id="GO:0005886">
    <property type="term" value="C:plasma membrane"/>
    <property type="evidence" value="ECO:0007669"/>
    <property type="project" value="TreeGrafter"/>
</dbReference>
<accession>B9M6E0</accession>
<proteinExistence type="inferred from homology"/>
<dbReference type="PROSITE" id="PS00662">
    <property type="entry name" value="T2SP_E"/>
    <property type="match status" value="1"/>
</dbReference>
<dbReference type="InterPro" id="IPR007831">
    <property type="entry name" value="T2SS_GspE_N"/>
</dbReference>
<organism evidence="5 6">
    <name type="scientific">Geotalea daltonii (strain DSM 22248 / JCM 15807 / FRC-32)</name>
    <name type="common">Geobacter daltonii</name>
    <dbReference type="NCBI Taxonomy" id="316067"/>
    <lineage>
        <taxon>Bacteria</taxon>
        <taxon>Pseudomonadati</taxon>
        <taxon>Thermodesulfobacteriota</taxon>
        <taxon>Desulfuromonadia</taxon>
        <taxon>Geobacterales</taxon>
        <taxon>Geobacteraceae</taxon>
        <taxon>Geotalea</taxon>
    </lineage>
</organism>
<protein>
    <submittedName>
        <fullName evidence="5">Type II secretion system ATPase PulE</fullName>
    </submittedName>
</protein>
<dbReference type="InterPro" id="IPR001482">
    <property type="entry name" value="T2SS/T4SS_dom"/>
</dbReference>
<dbReference type="KEGG" id="geo:Geob_3587"/>
<dbReference type="InterPro" id="IPR027417">
    <property type="entry name" value="P-loop_NTPase"/>
</dbReference>
<dbReference type="FunFam" id="3.40.50.300:FF:000398">
    <property type="entry name" value="Type IV pilus assembly ATPase PilB"/>
    <property type="match status" value="1"/>
</dbReference>
<dbReference type="Pfam" id="PF05157">
    <property type="entry name" value="MshEN"/>
    <property type="match status" value="1"/>
</dbReference>
<dbReference type="OrthoDB" id="9805147at2"/>
<reference evidence="5 6" key="1">
    <citation type="submission" date="2009-01" db="EMBL/GenBank/DDBJ databases">
        <title>Complete sequence of Geobacter sp. FRC-32.</title>
        <authorList>
            <consortium name="US DOE Joint Genome Institute"/>
            <person name="Lucas S."/>
            <person name="Copeland A."/>
            <person name="Lapidus A."/>
            <person name="Glavina del Rio T."/>
            <person name="Dalin E."/>
            <person name="Tice H."/>
            <person name="Bruce D."/>
            <person name="Goodwin L."/>
            <person name="Pitluck S."/>
            <person name="Saunders E."/>
            <person name="Brettin T."/>
            <person name="Detter J.C."/>
            <person name="Han C."/>
            <person name="Larimer F."/>
            <person name="Land M."/>
            <person name="Hauser L."/>
            <person name="Kyrpides N."/>
            <person name="Ovchinnikova G."/>
            <person name="Kostka J."/>
            <person name="Richardson P."/>
        </authorList>
    </citation>
    <scope>NUCLEOTIDE SEQUENCE [LARGE SCALE GENOMIC DNA]</scope>
    <source>
        <strain evidence="6">DSM 22248 / JCM 15807 / FRC-32</strain>
    </source>
</reference>
<evidence type="ECO:0000256" key="2">
    <source>
        <dbReference type="ARBA" id="ARBA00022741"/>
    </source>
</evidence>
<dbReference type="AlphaFoldDB" id="B9M6E0"/>
<evidence type="ECO:0000256" key="3">
    <source>
        <dbReference type="ARBA" id="ARBA00022840"/>
    </source>
</evidence>
<dbReference type="eggNOG" id="COG2804">
    <property type="taxonomic scope" value="Bacteria"/>
</dbReference>
<evidence type="ECO:0000259" key="4">
    <source>
        <dbReference type="PROSITE" id="PS00662"/>
    </source>
</evidence>
<dbReference type="Pfam" id="PF00437">
    <property type="entry name" value="T2SSE"/>
    <property type="match status" value="1"/>
</dbReference>
<dbReference type="HOGENOM" id="CLU_013446_10_1_7"/>
<dbReference type="GO" id="GO:0016887">
    <property type="term" value="F:ATP hydrolysis activity"/>
    <property type="evidence" value="ECO:0007669"/>
    <property type="project" value="TreeGrafter"/>
</dbReference>
<dbReference type="RefSeq" id="WP_012648656.1">
    <property type="nucleotide sequence ID" value="NC_011979.1"/>
</dbReference>
<dbReference type="EMBL" id="CP001390">
    <property type="protein sequence ID" value="ACM21928.1"/>
    <property type="molecule type" value="Genomic_DNA"/>
</dbReference>
<dbReference type="InterPro" id="IPR003593">
    <property type="entry name" value="AAA+_ATPase"/>
</dbReference>
<feature type="domain" description="Bacterial type II secretion system protein E" evidence="4">
    <location>
        <begin position="418"/>
        <end position="432"/>
    </location>
</feature>
<evidence type="ECO:0000313" key="5">
    <source>
        <dbReference type="EMBL" id="ACM21928.1"/>
    </source>
</evidence>
<dbReference type="PANTHER" id="PTHR30258">
    <property type="entry name" value="TYPE II SECRETION SYSTEM PROTEIN GSPE-RELATED"/>
    <property type="match status" value="1"/>
</dbReference>
<dbReference type="InterPro" id="IPR037257">
    <property type="entry name" value="T2SS_E_N_sf"/>
</dbReference>
<keyword evidence="2" id="KW-0547">Nucleotide-binding</keyword>
<dbReference type="CDD" id="cd01129">
    <property type="entry name" value="PulE-GspE-like"/>
    <property type="match status" value="1"/>
</dbReference>
<dbReference type="Gene3D" id="3.40.50.300">
    <property type="entry name" value="P-loop containing nucleotide triphosphate hydrolases"/>
    <property type="match status" value="1"/>
</dbReference>